<gene>
    <name evidence="1" type="ORF">MEDL_10691</name>
</gene>
<sequence length="157" mass="18606">MKTKDSNKDKNLALKSQINIVKEHVNLGHNNKHLIQKRDERFSKEGKQPDTKELATGTLFYQKSEGSTNIRKTFLAMEKHQPDYEHWKCRMCKRKFIRRKYLYLHLKKTNGLDKVKSIRMAIESTRDDKNQQPPYYGDISEDDTIIDLTDELDFNDT</sequence>
<dbReference type="AlphaFoldDB" id="A0A8S3QHM5"/>
<keyword evidence="2" id="KW-1185">Reference proteome</keyword>
<proteinExistence type="predicted"/>
<protein>
    <submittedName>
        <fullName evidence="1">Uncharacterized protein</fullName>
    </submittedName>
</protein>
<reference evidence="1" key="1">
    <citation type="submission" date="2021-03" db="EMBL/GenBank/DDBJ databases">
        <authorList>
            <person name="Bekaert M."/>
        </authorList>
    </citation>
    <scope>NUCLEOTIDE SEQUENCE</scope>
</reference>
<accession>A0A8S3QHM5</accession>
<dbReference type="EMBL" id="CAJPWZ010000533">
    <property type="protein sequence ID" value="CAG2195810.1"/>
    <property type="molecule type" value="Genomic_DNA"/>
</dbReference>
<evidence type="ECO:0000313" key="1">
    <source>
        <dbReference type="EMBL" id="CAG2195810.1"/>
    </source>
</evidence>
<organism evidence="1 2">
    <name type="scientific">Mytilus edulis</name>
    <name type="common">Blue mussel</name>
    <dbReference type="NCBI Taxonomy" id="6550"/>
    <lineage>
        <taxon>Eukaryota</taxon>
        <taxon>Metazoa</taxon>
        <taxon>Spiralia</taxon>
        <taxon>Lophotrochozoa</taxon>
        <taxon>Mollusca</taxon>
        <taxon>Bivalvia</taxon>
        <taxon>Autobranchia</taxon>
        <taxon>Pteriomorphia</taxon>
        <taxon>Mytilida</taxon>
        <taxon>Mytiloidea</taxon>
        <taxon>Mytilidae</taxon>
        <taxon>Mytilinae</taxon>
        <taxon>Mytilus</taxon>
    </lineage>
</organism>
<dbReference type="Proteomes" id="UP000683360">
    <property type="component" value="Unassembled WGS sequence"/>
</dbReference>
<name>A0A8S3QHM5_MYTED</name>
<evidence type="ECO:0000313" key="2">
    <source>
        <dbReference type="Proteomes" id="UP000683360"/>
    </source>
</evidence>
<comment type="caution">
    <text evidence="1">The sequence shown here is derived from an EMBL/GenBank/DDBJ whole genome shotgun (WGS) entry which is preliminary data.</text>
</comment>